<reference evidence="2" key="1">
    <citation type="submission" date="2023-03" db="EMBL/GenBank/DDBJ databases">
        <title>Actinorhabdospora filicis NBRC 111898.</title>
        <authorList>
            <person name="Ichikawa N."/>
            <person name="Sato H."/>
            <person name="Tonouchi N."/>
        </authorList>
    </citation>
    <scope>NUCLEOTIDE SEQUENCE</scope>
    <source>
        <strain evidence="2">NBRC 111898</strain>
    </source>
</reference>
<name>A0A9W6SQD1_9ACTN</name>
<protein>
    <submittedName>
        <fullName evidence="2">Uncharacterized protein</fullName>
    </submittedName>
</protein>
<dbReference type="EMBL" id="BSTX01000003">
    <property type="protein sequence ID" value="GLZ80070.1"/>
    <property type="molecule type" value="Genomic_DNA"/>
</dbReference>
<proteinExistence type="predicted"/>
<feature type="region of interest" description="Disordered" evidence="1">
    <location>
        <begin position="26"/>
        <end position="58"/>
    </location>
</feature>
<evidence type="ECO:0000256" key="1">
    <source>
        <dbReference type="SAM" id="MobiDB-lite"/>
    </source>
</evidence>
<gene>
    <name evidence="2" type="ORF">Afil01_48770</name>
</gene>
<accession>A0A9W6SQD1</accession>
<organism evidence="2 3">
    <name type="scientific">Actinorhabdospora filicis</name>
    <dbReference type="NCBI Taxonomy" id="1785913"/>
    <lineage>
        <taxon>Bacteria</taxon>
        <taxon>Bacillati</taxon>
        <taxon>Actinomycetota</taxon>
        <taxon>Actinomycetes</taxon>
        <taxon>Micromonosporales</taxon>
        <taxon>Micromonosporaceae</taxon>
        <taxon>Actinorhabdospora</taxon>
    </lineage>
</organism>
<evidence type="ECO:0000313" key="3">
    <source>
        <dbReference type="Proteomes" id="UP001165079"/>
    </source>
</evidence>
<dbReference type="AlphaFoldDB" id="A0A9W6SQD1"/>
<keyword evidence="3" id="KW-1185">Reference proteome</keyword>
<dbReference type="Proteomes" id="UP001165079">
    <property type="component" value="Unassembled WGS sequence"/>
</dbReference>
<sequence>MCAQPEVQWGRDEGKTRATHTLRWMKPARRQAGDDGQSHTTHTAMGEASLKTSESRKTSRVRCEAWCSEGETKARAGPGKQRWVKAARGEVRGRCVEPGAMRSRVGLLTEAAADN</sequence>
<comment type="caution">
    <text evidence="2">The sequence shown here is derived from an EMBL/GenBank/DDBJ whole genome shotgun (WGS) entry which is preliminary data.</text>
</comment>
<evidence type="ECO:0000313" key="2">
    <source>
        <dbReference type="EMBL" id="GLZ80070.1"/>
    </source>
</evidence>
<feature type="region of interest" description="Disordered" evidence="1">
    <location>
        <begin position="1"/>
        <end position="20"/>
    </location>
</feature>